<dbReference type="EMBL" id="FOAA01000007">
    <property type="protein sequence ID" value="SEK98246.1"/>
    <property type="molecule type" value="Genomic_DNA"/>
</dbReference>
<feature type="binding site" evidence="8">
    <location>
        <position position="61"/>
    </location>
    <ligand>
        <name>(R)-pantoate</name>
        <dbReference type="ChEBI" id="CHEBI:15980"/>
    </ligand>
</feature>
<dbReference type="Gene3D" id="3.30.1300.10">
    <property type="entry name" value="Pantoate-beta-alanine ligase, C-terminal domain"/>
    <property type="match status" value="1"/>
</dbReference>
<gene>
    <name evidence="8" type="primary">panC</name>
    <name evidence="9" type="ORF">SAMN05444515_107136</name>
</gene>
<evidence type="ECO:0000256" key="3">
    <source>
        <dbReference type="ARBA" id="ARBA00022598"/>
    </source>
</evidence>
<dbReference type="OrthoDB" id="9773087at2"/>
<feature type="active site" description="Proton donor" evidence="8">
    <location>
        <position position="37"/>
    </location>
</feature>
<dbReference type="RefSeq" id="WP_090253184.1">
    <property type="nucleotide sequence ID" value="NZ_FOAA01000007.1"/>
</dbReference>
<evidence type="ECO:0000256" key="4">
    <source>
        <dbReference type="ARBA" id="ARBA00022655"/>
    </source>
</evidence>
<comment type="miscellaneous">
    <text evidence="8">The reaction proceeds by a bi uni uni bi ping pong mechanism.</text>
</comment>
<evidence type="ECO:0000256" key="7">
    <source>
        <dbReference type="ARBA" id="ARBA00048258"/>
    </source>
</evidence>
<dbReference type="SUPFAM" id="SSF52374">
    <property type="entry name" value="Nucleotidylyl transferase"/>
    <property type="match status" value="1"/>
</dbReference>
<dbReference type="PANTHER" id="PTHR21299">
    <property type="entry name" value="CYTIDYLATE KINASE/PANTOATE-BETA-ALANINE LIGASE"/>
    <property type="match status" value="1"/>
</dbReference>
<feature type="binding site" evidence="8">
    <location>
        <begin position="30"/>
        <end position="37"/>
    </location>
    <ligand>
        <name>ATP</name>
        <dbReference type="ChEBI" id="CHEBI:30616"/>
    </ligand>
</feature>
<dbReference type="FunFam" id="3.40.50.620:FF:000013">
    <property type="entry name" value="Pantothenate synthetase"/>
    <property type="match status" value="1"/>
</dbReference>
<dbReference type="Gene3D" id="3.40.50.620">
    <property type="entry name" value="HUPs"/>
    <property type="match status" value="1"/>
</dbReference>
<sequence length="286" mass="31823">MDTIHRVTSLRDVRAGWRDAHDSVALVPTMGNLHEGHLALVRQARLQADRVVVSIFVNPLQFDRPEDLAAYPRTLAEDCELLAREGVDLVFAPGDDELYRRPRSDITRVEVPGLSDLLEGAHRPGHFAGVATVVCKLFNLVQPDLAIFGEKDFQQLMLIRRMVDDLDLPVEVLSGATVREPDGLALSSRNAYLDRTQRERAPGLYQTLSEVGRQVAEGARDYLRLEDEAMKGLEIRGFEPDYVAVRRSADLLPPGPQDSQLVVLAAAWLGRARLIDNLMMDVPTGD</sequence>
<protein>
    <recommendedName>
        <fullName evidence="8">Pantothenate synthetase</fullName>
        <shortName evidence="8">PS</shortName>
        <ecNumber evidence="8">6.3.2.1</ecNumber>
    </recommendedName>
    <alternativeName>
        <fullName evidence="8">Pantoate--beta-alanine ligase</fullName>
    </alternativeName>
    <alternativeName>
        <fullName evidence="8">Pantoate-activating enzyme</fullName>
    </alternativeName>
</protein>
<dbReference type="CDD" id="cd00560">
    <property type="entry name" value="PanC"/>
    <property type="match status" value="1"/>
</dbReference>
<feature type="binding site" evidence="8">
    <location>
        <position position="155"/>
    </location>
    <ligand>
        <name>(R)-pantoate</name>
        <dbReference type="ChEBI" id="CHEBI:15980"/>
    </ligand>
</feature>
<keyword evidence="4 8" id="KW-0566">Pantothenate biosynthesis</keyword>
<keyword evidence="10" id="KW-1185">Reference proteome</keyword>
<feature type="binding site" evidence="8">
    <location>
        <position position="61"/>
    </location>
    <ligand>
        <name>beta-alanine</name>
        <dbReference type="ChEBI" id="CHEBI:57966"/>
    </ligand>
</feature>
<comment type="function">
    <text evidence="8">Catalyzes the condensation of pantoate with beta-alanine in an ATP-dependent reaction via a pantoyl-adenylate intermediate.</text>
</comment>
<dbReference type="InterPro" id="IPR003721">
    <property type="entry name" value="Pantoate_ligase"/>
</dbReference>
<evidence type="ECO:0000256" key="5">
    <source>
        <dbReference type="ARBA" id="ARBA00022741"/>
    </source>
</evidence>
<comment type="subcellular location">
    <subcellularLocation>
        <location evidence="8">Cytoplasm</location>
    </subcellularLocation>
</comment>
<evidence type="ECO:0000256" key="6">
    <source>
        <dbReference type="ARBA" id="ARBA00022840"/>
    </source>
</evidence>
<comment type="pathway">
    <text evidence="1 8">Cofactor biosynthesis; (R)-pantothenate biosynthesis; (R)-pantothenate from (R)-pantoate and beta-alanine: step 1/1.</text>
</comment>
<dbReference type="GO" id="GO:0005829">
    <property type="term" value="C:cytosol"/>
    <property type="evidence" value="ECO:0007669"/>
    <property type="project" value="TreeGrafter"/>
</dbReference>
<keyword evidence="5 8" id="KW-0547">Nucleotide-binding</keyword>
<reference evidence="10" key="1">
    <citation type="submission" date="2016-10" db="EMBL/GenBank/DDBJ databases">
        <authorList>
            <person name="Varghese N."/>
            <person name="Submissions S."/>
        </authorList>
    </citation>
    <scope>NUCLEOTIDE SEQUENCE [LARGE SCALE GENOMIC DNA]</scope>
    <source>
        <strain evidence="10">DSM 241</strain>
    </source>
</reference>
<dbReference type="GO" id="GO:0004592">
    <property type="term" value="F:pantoate-beta-alanine ligase activity"/>
    <property type="evidence" value="ECO:0007669"/>
    <property type="project" value="UniProtKB-UniRule"/>
</dbReference>
<organism evidence="9 10">
    <name type="scientific">Ectothiorhodospira marina</name>
    <dbReference type="NCBI Taxonomy" id="1396821"/>
    <lineage>
        <taxon>Bacteria</taxon>
        <taxon>Pseudomonadati</taxon>
        <taxon>Pseudomonadota</taxon>
        <taxon>Gammaproteobacteria</taxon>
        <taxon>Chromatiales</taxon>
        <taxon>Ectothiorhodospiraceae</taxon>
        <taxon>Ectothiorhodospira</taxon>
    </lineage>
</organism>
<evidence type="ECO:0000313" key="9">
    <source>
        <dbReference type="EMBL" id="SEK98246.1"/>
    </source>
</evidence>
<evidence type="ECO:0000313" key="10">
    <source>
        <dbReference type="Proteomes" id="UP000199256"/>
    </source>
</evidence>
<name>A0A1H7LH82_9GAMM</name>
<dbReference type="AlphaFoldDB" id="A0A1H7LH82"/>
<accession>A0A1H7LH82</accession>
<feature type="binding site" evidence="8">
    <location>
        <position position="178"/>
    </location>
    <ligand>
        <name>ATP</name>
        <dbReference type="ChEBI" id="CHEBI:30616"/>
    </ligand>
</feature>
<dbReference type="Pfam" id="PF02569">
    <property type="entry name" value="Pantoate_ligase"/>
    <property type="match status" value="1"/>
</dbReference>
<dbReference type="Proteomes" id="UP000199256">
    <property type="component" value="Unassembled WGS sequence"/>
</dbReference>
<dbReference type="UniPathway" id="UPA00028">
    <property type="reaction ID" value="UER00005"/>
</dbReference>
<dbReference type="GO" id="GO:0015940">
    <property type="term" value="P:pantothenate biosynthetic process"/>
    <property type="evidence" value="ECO:0007669"/>
    <property type="project" value="UniProtKB-UniRule"/>
</dbReference>
<dbReference type="PANTHER" id="PTHR21299:SF1">
    <property type="entry name" value="PANTOATE--BETA-ALANINE LIGASE"/>
    <property type="match status" value="1"/>
</dbReference>
<keyword evidence="6 8" id="KW-0067">ATP-binding</keyword>
<dbReference type="STRING" id="1396821.SAMN05444515_107136"/>
<feature type="binding site" evidence="8">
    <location>
        <begin position="149"/>
        <end position="152"/>
    </location>
    <ligand>
        <name>ATP</name>
        <dbReference type="ChEBI" id="CHEBI:30616"/>
    </ligand>
</feature>
<dbReference type="InterPro" id="IPR004821">
    <property type="entry name" value="Cyt_trans-like"/>
</dbReference>
<feature type="binding site" evidence="8">
    <location>
        <begin position="186"/>
        <end position="189"/>
    </location>
    <ligand>
        <name>ATP</name>
        <dbReference type="ChEBI" id="CHEBI:30616"/>
    </ligand>
</feature>
<evidence type="ECO:0000256" key="8">
    <source>
        <dbReference type="HAMAP-Rule" id="MF_00158"/>
    </source>
</evidence>
<comment type="similarity">
    <text evidence="2 8">Belongs to the pantothenate synthetase family.</text>
</comment>
<dbReference type="GO" id="GO:0005524">
    <property type="term" value="F:ATP binding"/>
    <property type="evidence" value="ECO:0007669"/>
    <property type="project" value="UniProtKB-KW"/>
</dbReference>
<keyword evidence="3 8" id="KW-0436">Ligase</keyword>
<dbReference type="HAMAP" id="MF_00158">
    <property type="entry name" value="PanC"/>
    <property type="match status" value="1"/>
</dbReference>
<dbReference type="EC" id="6.3.2.1" evidence="8"/>
<dbReference type="InterPro" id="IPR042176">
    <property type="entry name" value="Pantoate_ligase_C"/>
</dbReference>
<proteinExistence type="inferred from homology"/>
<dbReference type="NCBIfam" id="TIGR00018">
    <property type="entry name" value="panC"/>
    <property type="match status" value="1"/>
</dbReference>
<evidence type="ECO:0000256" key="1">
    <source>
        <dbReference type="ARBA" id="ARBA00004990"/>
    </source>
</evidence>
<keyword evidence="8" id="KW-0963">Cytoplasm</keyword>
<comment type="catalytic activity">
    <reaction evidence="7 8">
        <text>(R)-pantoate + beta-alanine + ATP = (R)-pantothenate + AMP + diphosphate + H(+)</text>
        <dbReference type="Rhea" id="RHEA:10912"/>
        <dbReference type="ChEBI" id="CHEBI:15378"/>
        <dbReference type="ChEBI" id="CHEBI:15980"/>
        <dbReference type="ChEBI" id="CHEBI:29032"/>
        <dbReference type="ChEBI" id="CHEBI:30616"/>
        <dbReference type="ChEBI" id="CHEBI:33019"/>
        <dbReference type="ChEBI" id="CHEBI:57966"/>
        <dbReference type="ChEBI" id="CHEBI:456215"/>
        <dbReference type="EC" id="6.3.2.1"/>
    </reaction>
</comment>
<evidence type="ECO:0000256" key="2">
    <source>
        <dbReference type="ARBA" id="ARBA00009256"/>
    </source>
</evidence>
<dbReference type="InterPro" id="IPR014729">
    <property type="entry name" value="Rossmann-like_a/b/a_fold"/>
</dbReference>
<comment type="subunit">
    <text evidence="8">Homodimer.</text>
</comment>
<dbReference type="NCBIfam" id="TIGR00125">
    <property type="entry name" value="cyt_tran_rel"/>
    <property type="match status" value="1"/>
</dbReference>